<dbReference type="InterPro" id="IPR013766">
    <property type="entry name" value="Thioredoxin_domain"/>
</dbReference>
<dbReference type="PROSITE" id="PS51352">
    <property type="entry name" value="THIOREDOXIN_2"/>
    <property type="match status" value="1"/>
</dbReference>
<evidence type="ECO:0000256" key="3">
    <source>
        <dbReference type="ARBA" id="ARBA00022729"/>
    </source>
</evidence>
<name>A0ABS6ID46_9HYPH</name>
<dbReference type="RefSeq" id="WP_216956390.1">
    <property type="nucleotide sequence ID" value="NZ_JAHOPB010000001.1"/>
</dbReference>
<evidence type="ECO:0000313" key="9">
    <source>
        <dbReference type="Proteomes" id="UP000727907"/>
    </source>
</evidence>
<dbReference type="PANTHER" id="PTHR13887">
    <property type="entry name" value="GLUTATHIONE S-TRANSFERASE KAPPA"/>
    <property type="match status" value="1"/>
</dbReference>
<comment type="function">
    <text evidence="1">May be required for disulfide bond formation in some proteins.</text>
</comment>
<evidence type="ECO:0000256" key="6">
    <source>
        <dbReference type="ARBA" id="ARBA00023284"/>
    </source>
</evidence>
<keyword evidence="9" id="KW-1185">Reference proteome</keyword>
<dbReference type="EMBL" id="JAHOPB010000001">
    <property type="protein sequence ID" value="MBU8872410.1"/>
    <property type="molecule type" value="Genomic_DNA"/>
</dbReference>
<comment type="caution">
    <text evidence="8">The sequence shown here is derived from an EMBL/GenBank/DDBJ whole genome shotgun (WGS) entry which is preliminary data.</text>
</comment>
<keyword evidence="3" id="KW-0732">Signal</keyword>
<organism evidence="8 9">
    <name type="scientific">Reyranella humidisoli</name>
    <dbReference type="NCBI Taxonomy" id="2849149"/>
    <lineage>
        <taxon>Bacteria</taxon>
        <taxon>Pseudomonadati</taxon>
        <taxon>Pseudomonadota</taxon>
        <taxon>Alphaproteobacteria</taxon>
        <taxon>Hyphomicrobiales</taxon>
        <taxon>Reyranellaceae</taxon>
        <taxon>Reyranella</taxon>
    </lineage>
</organism>
<dbReference type="Pfam" id="PF13462">
    <property type="entry name" value="Thioredoxin_4"/>
    <property type="match status" value="1"/>
</dbReference>
<evidence type="ECO:0000313" key="8">
    <source>
        <dbReference type="EMBL" id="MBU8872410.1"/>
    </source>
</evidence>
<protein>
    <submittedName>
        <fullName evidence="8">DsbA family protein</fullName>
    </submittedName>
</protein>
<keyword evidence="5" id="KW-1015">Disulfide bond</keyword>
<evidence type="ECO:0000256" key="4">
    <source>
        <dbReference type="ARBA" id="ARBA00023002"/>
    </source>
</evidence>
<keyword evidence="6" id="KW-0676">Redox-active center</keyword>
<evidence type="ECO:0000256" key="5">
    <source>
        <dbReference type="ARBA" id="ARBA00023157"/>
    </source>
</evidence>
<feature type="domain" description="Thioredoxin" evidence="7">
    <location>
        <begin position="34"/>
        <end position="219"/>
    </location>
</feature>
<gene>
    <name evidence="8" type="ORF">KQ910_01485</name>
</gene>
<comment type="similarity">
    <text evidence="2">Belongs to the thioredoxin family. DsbA subfamily.</text>
</comment>
<dbReference type="InterPro" id="IPR012336">
    <property type="entry name" value="Thioredoxin-like_fold"/>
</dbReference>
<keyword evidence="4" id="KW-0560">Oxidoreductase</keyword>
<evidence type="ECO:0000256" key="2">
    <source>
        <dbReference type="ARBA" id="ARBA00005791"/>
    </source>
</evidence>
<evidence type="ECO:0000259" key="7">
    <source>
        <dbReference type="PROSITE" id="PS51352"/>
    </source>
</evidence>
<proteinExistence type="inferred from homology"/>
<reference evidence="8 9" key="1">
    <citation type="submission" date="2021-06" db="EMBL/GenBank/DDBJ databases">
        <authorList>
            <person name="Lee D.H."/>
        </authorList>
    </citation>
    <scope>NUCLEOTIDE SEQUENCE [LARGE SCALE GENOMIC DNA]</scope>
    <source>
        <strain evidence="8 9">MMS21-HV4-11</strain>
    </source>
</reference>
<sequence>MRNILIVAGGVVAVAAIAAGVYFGTRPPAAGPAPVAAASAPNKAALESVQPGDHVLGDPKAPITVIEYASLTCSHCAHFHTQVLPEIKKKWIDTGKVKLVYRDFPLDQVAAKAAQIAECAGNDRYFGVLDLVFRSQPQWAASADPLAELAKPLRIAGLGENEIKACLANEAMSNAVINDYKGGETMGVNSTPTLFINGQLYRGARSVDELDGVFAKLAK</sequence>
<dbReference type="Proteomes" id="UP000727907">
    <property type="component" value="Unassembled WGS sequence"/>
</dbReference>
<accession>A0ABS6ID46</accession>
<dbReference type="PANTHER" id="PTHR13887:SF14">
    <property type="entry name" value="DISULFIDE BOND FORMATION PROTEIN D"/>
    <property type="match status" value="1"/>
</dbReference>
<evidence type="ECO:0000256" key="1">
    <source>
        <dbReference type="ARBA" id="ARBA00003565"/>
    </source>
</evidence>